<dbReference type="GO" id="GO:0000793">
    <property type="term" value="C:condensed chromosome"/>
    <property type="evidence" value="ECO:0000318"/>
    <property type="project" value="GO_Central"/>
</dbReference>
<reference evidence="2" key="1">
    <citation type="journal article" date="2010" name="Nat. Biotechnol.">
        <title>Draft genome sequence of the oilseed species Ricinus communis.</title>
        <authorList>
            <person name="Chan A.P."/>
            <person name="Crabtree J."/>
            <person name="Zhao Q."/>
            <person name="Lorenzi H."/>
            <person name="Orvis J."/>
            <person name="Puiu D."/>
            <person name="Melake-Berhan A."/>
            <person name="Jones K.M."/>
            <person name="Redman J."/>
            <person name="Chen G."/>
            <person name="Cahoon E.B."/>
            <person name="Gedil M."/>
            <person name="Stanke M."/>
            <person name="Haas B.J."/>
            <person name="Wortman J.R."/>
            <person name="Fraser-Liggett C.M."/>
            <person name="Ravel J."/>
            <person name="Rabinowicz P.D."/>
        </authorList>
    </citation>
    <scope>NUCLEOTIDE SEQUENCE [LARGE SCALE GENOMIC DNA]</scope>
    <source>
        <strain evidence="2">cv. Hale</strain>
    </source>
</reference>
<keyword evidence="2" id="KW-1185">Reference proteome</keyword>
<dbReference type="InterPro" id="IPR034566">
    <property type="entry name" value="MTOPVIB_plant"/>
</dbReference>
<dbReference type="eggNOG" id="ENOG502QSZ1">
    <property type="taxonomic scope" value="Eukaryota"/>
</dbReference>
<organism evidence="1 2">
    <name type="scientific">Ricinus communis</name>
    <name type="common">Castor bean</name>
    <dbReference type="NCBI Taxonomy" id="3988"/>
    <lineage>
        <taxon>Eukaryota</taxon>
        <taxon>Viridiplantae</taxon>
        <taxon>Streptophyta</taxon>
        <taxon>Embryophyta</taxon>
        <taxon>Tracheophyta</taxon>
        <taxon>Spermatophyta</taxon>
        <taxon>Magnoliopsida</taxon>
        <taxon>eudicotyledons</taxon>
        <taxon>Gunneridae</taxon>
        <taxon>Pentapetalae</taxon>
        <taxon>rosids</taxon>
        <taxon>fabids</taxon>
        <taxon>Malpighiales</taxon>
        <taxon>Euphorbiaceae</taxon>
        <taxon>Acalyphoideae</taxon>
        <taxon>Acalypheae</taxon>
        <taxon>Ricinus</taxon>
    </lineage>
</organism>
<dbReference type="Proteomes" id="UP000008311">
    <property type="component" value="Unassembled WGS sequence"/>
</dbReference>
<dbReference type="STRING" id="3988.B9SH96"/>
<dbReference type="FunCoup" id="B9SH96">
    <property type="interactions" value="120"/>
</dbReference>
<dbReference type="EMBL" id="EQ973961">
    <property type="protein sequence ID" value="EEF37003.1"/>
    <property type="molecule type" value="Genomic_DNA"/>
</dbReference>
<evidence type="ECO:0000313" key="2">
    <source>
        <dbReference type="Proteomes" id="UP000008311"/>
    </source>
</evidence>
<proteinExistence type="predicted"/>
<gene>
    <name evidence="1" type="ORF">RCOM_0528020</name>
</gene>
<dbReference type="PANTHER" id="PTHR36722">
    <property type="entry name" value="TYPE 2 DNA TOPOISOMERASE 6 SUBUNIT B-LIKE"/>
    <property type="match status" value="1"/>
</dbReference>
<dbReference type="AlphaFoldDB" id="B9SH96"/>
<evidence type="ECO:0000313" key="1">
    <source>
        <dbReference type="EMBL" id="EEF37003.1"/>
    </source>
</evidence>
<name>B9SH96_RICCO</name>
<dbReference type="GO" id="GO:0042138">
    <property type="term" value="P:meiotic DNA double-strand break formation"/>
    <property type="evidence" value="ECO:0000318"/>
    <property type="project" value="GO_Central"/>
</dbReference>
<dbReference type="GO" id="GO:0007131">
    <property type="term" value="P:reciprocal meiotic recombination"/>
    <property type="evidence" value="ECO:0000318"/>
    <property type="project" value="GO_Central"/>
</dbReference>
<dbReference type="PANTHER" id="PTHR36722:SF1">
    <property type="entry name" value="TYPE 2 DNA TOPOISOMERASE 6 SUBUNIT B-LIKE"/>
    <property type="match status" value="1"/>
</dbReference>
<dbReference type="GO" id="GO:0030674">
    <property type="term" value="F:protein-macromolecule adaptor activity"/>
    <property type="evidence" value="ECO:0000318"/>
    <property type="project" value="GO_Central"/>
</dbReference>
<dbReference type="InParanoid" id="B9SH96"/>
<protein>
    <submittedName>
        <fullName evidence="1">Uncharacterized protein</fullName>
    </submittedName>
</protein>
<accession>B9SH96</accession>
<sequence length="501" mass="56202">MDASSSLCLDLISSAFQRCRVSEDICRLSVSLKSPPPLGSPITQISISDTGIGSNLEEFQYLKCTKEAIDTQKWDGLLSVTNTSICDSEVYNYLLNLRESIASRRLTRLPSNPKNGSEFSGTQVCLSIVESVDVLESVIVCFFQKVVGCSINIFFISFPQNVAVELVVECLDIPGLRRVNVFLANESNPLPLSTSNDERLMSGLQDYVLKHGNILNQNCNSCFRTREQLKIGNGMACNLENQRGSGLTMEVVIIISESALTCPCFSQCFSKTEVLYFEDFKPCSISNQFLNALSSIDWKSYGMTLGNVGDQEGNLLVIISSARRKTRTDRYLMKRAVKLALDDLKEKYAGMLLSEHALKIRSYAPDFARSIAGLILLSNDPDFQEECYSLLGLQTREIEQEIVKDCIKEKIISIIDTNDRKSRGSKEMATAPFLFEDDCCWNSNFQDNEYEEYVNFHGSLYCPMKLWRHSFKSGGSVEESVTKGSPNKARFCDDFNMMIQL</sequence>